<dbReference type="InterPro" id="IPR015943">
    <property type="entry name" value="WD40/YVTN_repeat-like_dom_sf"/>
</dbReference>
<feature type="domain" description="Pyrrolo-quinoline quinone repeat" evidence="3">
    <location>
        <begin position="397"/>
        <end position="470"/>
    </location>
</feature>
<dbReference type="Gene3D" id="2.130.10.10">
    <property type="entry name" value="YVTN repeat-like/Quinoprotein amine dehydrogenase"/>
    <property type="match status" value="2"/>
</dbReference>
<sequence>MDLMRLIEKVEEYKEKHSSITRALSKLNDFYSKGEITEKQFLILKADYEKEINFLTKELDDLLTQVRNKAEELENKLKELNIDYKRTKIDILLGNKPPDAGRAELAKIAKEIVITEHEYKQYSAILEAETEEDFEKIRKMTLPSSIKVENVTPVQELLEQEEQLKKKRLEGKAQLYLKPLEEIYKRLEKIKDFLVESLQEVETVKNTLEEEAGKLVIKIRMGGPEEQNARNRLMEVIKKVKEYDELLAKISKTIEEINKRLGEKELILIESQEDVSKIGQIEEINLEEASKILEELERQGLEVISTVPEEKFEEEEEEEKKISEEPLPKFKTVKRKKRSPVVPILISITIVLGALFAVYRKFFFTPTPEEKVTYPVYMGNTAHNFNVNAIVSNQVPRIDWSRNLTGTPSQPAINDGVIYVGTSEGFLYALDTLGNVLWQLNLNGSIIHVPVIMNKNIIVGTLNGFLYIINTAGQILKSKTFGGSIVSPPIAFGEVIYVPVFQEGVYAYNVNQDKIEWKFSTEGMVKNIPLIDQTNLYIADLNGKIYIVNRSTGMETNHLKTSAPIESYLNLSEKHLIYGNSAGEIGCFDVTTNTIIWSFNLTEPVAGSPAIKDSFVIVNTAFGKVYAHHIKNGIRLWNFITSNFISSSPVIIDTFVFVSTTTETGEFGELYSLNLNSGNLIWVLPIPKVLETSPVFWGRRLFIAARDGTIYSLSF</sequence>
<evidence type="ECO:0000313" key="4">
    <source>
        <dbReference type="EMBL" id="HGL17486.1"/>
    </source>
</evidence>
<accession>A0A7V4E579</accession>
<organism evidence="4">
    <name type="scientific">candidate division WOR-3 bacterium</name>
    <dbReference type="NCBI Taxonomy" id="2052148"/>
    <lineage>
        <taxon>Bacteria</taxon>
        <taxon>Bacteria division WOR-3</taxon>
    </lineage>
</organism>
<dbReference type="SMART" id="SM00564">
    <property type="entry name" value="PQQ"/>
    <property type="match status" value="6"/>
</dbReference>
<dbReference type="EMBL" id="DTDJ01000027">
    <property type="protein sequence ID" value="HGL17486.1"/>
    <property type="molecule type" value="Genomic_DNA"/>
</dbReference>
<proteinExistence type="predicted"/>
<comment type="caution">
    <text evidence="4">The sequence shown here is derived from an EMBL/GenBank/DDBJ whole genome shotgun (WGS) entry which is preliminary data.</text>
</comment>
<dbReference type="InterPro" id="IPR018391">
    <property type="entry name" value="PQQ_b-propeller_rpt"/>
</dbReference>
<feature type="coiled-coil region" evidence="1">
    <location>
        <begin position="3"/>
        <end position="90"/>
    </location>
</feature>
<feature type="domain" description="Pyrrolo-quinoline quinone repeat" evidence="3">
    <location>
        <begin position="572"/>
        <end position="708"/>
    </location>
</feature>
<protein>
    <recommendedName>
        <fullName evidence="3">Pyrrolo-quinoline quinone repeat domain-containing protein</fullName>
    </recommendedName>
</protein>
<gene>
    <name evidence="4" type="ORF">ENU66_04060</name>
</gene>
<dbReference type="SUPFAM" id="SSF50998">
    <property type="entry name" value="Quinoprotein alcohol dehydrogenase-like"/>
    <property type="match status" value="2"/>
</dbReference>
<name>A0A7V4E579_UNCW3</name>
<dbReference type="InterPro" id="IPR011047">
    <property type="entry name" value="Quinoprotein_ADH-like_sf"/>
</dbReference>
<evidence type="ECO:0000256" key="2">
    <source>
        <dbReference type="SAM" id="Phobius"/>
    </source>
</evidence>
<dbReference type="Pfam" id="PF13360">
    <property type="entry name" value="PQQ_2"/>
    <property type="match status" value="2"/>
</dbReference>
<keyword evidence="2" id="KW-0472">Membrane</keyword>
<feature type="coiled-coil region" evidence="1">
    <location>
        <begin position="154"/>
        <end position="211"/>
    </location>
</feature>
<feature type="coiled-coil region" evidence="1">
    <location>
        <begin position="240"/>
        <end position="299"/>
    </location>
</feature>
<dbReference type="AlphaFoldDB" id="A0A7V4E579"/>
<reference evidence="4" key="1">
    <citation type="journal article" date="2020" name="mSystems">
        <title>Genome- and Community-Level Interaction Insights into Carbon Utilization and Element Cycling Functions of Hydrothermarchaeota in Hydrothermal Sediment.</title>
        <authorList>
            <person name="Zhou Z."/>
            <person name="Liu Y."/>
            <person name="Xu W."/>
            <person name="Pan J."/>
            <person name="Luo Z.H."/>
            <person name="Li M."/>
        </authorList>
    </citation>
    <scope>NUCLEOTIDE SEQUENCE [LARGE SCALE GENOMIC DNA]</scope>
    <source>
        <strain evidence="4">SpSt-69</strain>
    </source>
</reference>
<keyword evidence="1" id="KW-0175">Coiled coil</keyword>
<dbReference type="InterPro" id="IPR002372">
    <property type="entry name" value="PQQ_rpt_dom"/>
</dbReference>
<feature type="transmembrane region" description="Helical" evidence="2">
    <location>
        <begin position="341"/>
        <end position="359"/>
    </location>
</feature>
<evidence type="ECO:0000259" key="3">
    <source>
        <dbReference type="Pfam" id="PF13360"/>
    </source>
</evidence>
<dbReference type="PANTHER" id="PTHR34512">
    <property type="entry name" value="CELL SURFACE PROTEIN"/>
    <property type="match status" value="1"/>
</dbReference>
<keyword evidence="2" id="KW-1133">Transmembrane helix</keyword>
<evidence type="ECO:0000256" key="1">
    <source>
        <dbReference type="SAM" id="Coils"/>
    </source>
</evidence>
<keyword evidence="2" id="KW-0812">Transmembrane</keyword>
<dbReference type="PANTHER" id="PTHR34512:SF30">
    <property type="entry name" value="OUTER MEMBRANE PROTEIN ASSEMBLY FACTOR BAMB"/>
    <property type="match status" value="1"/>
</dbReference>